<dbReference type="InterPro" id="IPR046765">
    <property type="entry name" value="Antitox_RHH"/>
</dbReference>
<sequence>MSSSINILYRQVARGRGRSQHLLDPTVAIQLKRLAAENETTVQALLGEALNLLFEKYGEKPIA</sequence>
<reference evidence="2" key="1">
    <citation type="journal article" date="2015" name="Genome Announc.">
        <title>Draft Genome Sequence of Tolypothrix boutellei Strain VB521301.</title>
        <authorList>
            <person name="Chandrababunaidu M.M."/>
            <person name="Singh D."/>
            <person name="Sen D."/>
            <person name="Bhan S."/>
            <person name="Das S."/>
            <person name="Gupta A."/>
            <person name="Adhikary S.P."/>
            <person name="Tripathy S."/>
        </authorList>
    </citation>
    <scope>NUCLEOTIDE SEQUENCE</scope>
    <source>
        <strain evidence="2">VB521301</strain>
    </source>
</reference>
<feature type="domain" description="Antitoxin-like ribbon-helix-helix" evidence="1">
    <location>
        <begin position="23"/>
        <end position="62"/>
    </location>
</feature>
<proteinExistence type="predicted"/>
<dbReference type="Pfam" id="PF20605">
    <property type="entry name" value="Antitox_RHH"/>
    <property type="match status" value="1"/>
</dbReference>
<evidence type="ECO:0000313" key="2">
    <source>
        <dbReference type="EMBL" id="KIE12650.1"/>
    </source>
</evidence>
<dbReference type="AlphaFoldDB" id="A0A0C1RL16"/>
<gene>
    <name evidence="2" type="ORF">DA73_0208750</name>
</gene>
<comment type="caution">
    <text evidence="2">The sequence shown here is derived from an EMBL/GenBank/DDBJ whole genome shotgun (WGS) entry which is preliminary data.</text>
</comment>
<evidence type="ECO:0000259" key="1">
    <source>
        <dbReference type="Pfam" id="PF20605"/>
    </source>
</evidence>
<dbReference type="EMBL" id="JHEG02000022">
    <property type="protein sequence ID" value="KIE12650.1"/>
    <property type="molecule type" value="Genomic_DNA"/>
</dbReference>
<name>A0A0C1RL16_9CYAN</name>
<accession>A0A0C1RL16</accession>
<organism evidence="2">
    <name type="scientific">Tolypothrix bouteillei VB521301</name>
    <dbReference type="NCBI Taxonomy" id="1479485"/>
    <lineage>
        <taxon>Bacteria</taxon>
        <taxon>Bacillati</taxon>
        <taxon>Cyanobacteriota</taxon>
        <taxon>Cyanophyceae</taxon>
        <taxon>Nostocales</taxon>
        <taxon>Tolypothrichaceae</taxon>
        <taxon>Tolypothrix</taxon>
    </lineage>
</organism>
<protein>
    <recommendedName>
        <fullName evidence="1">Antitoxin-like ribbon-helix-helix domain-containing protein</fullName>
    </recommendedName>
</protein>